<dbReference type="SUPFAM" id="SSF50156">
    <property type="entry name" value="PDZ domain-like"/>
    <property type="match status" value="2"/>
</dbReference>
<dbReference type="InterPro" id="IPR001478">
    <property type="entry name" value="PDZ"/>
</dbReference>
<protein>
    <recommendedName>
        <fullName evidence="3">PDZ domain-containing protein</fullName>
    </recommendedName>
</protein>
<dbReference type="RefSeq" id="WP_188363853.1">
    <property type="nucleotide sequence ID" value="NZ_BAABJF010000011.1"/>
</dbReference>
<dbReference type="Gene3D" id="2.30.42.10">
    <property type="match status" value="2"/>
</dbReference>
<dbReference type="GO" id="GO:0016020">
    <property type="term" value="C:membrane"/>
    <property type="evidence" value="ECO:0007669"/>
    <property type="project" value="InterPro"/>
</dbReference>
<reference evidence="4" key="2">
    <citation type="submission" date="2020-09" db="EMBL/GenBank/DDBJ databases">
        <authorList>
            <person name="Sun Q."/>
            <person name="Zhou Y."/>
        </authorList>
    </citation>
    <scope>NUCLEOTIDE SEQUENCE</scope>
    <source>
        <strain evidence="4">CGMCC 1.12181</strain>
    </source>
</reference>
<feature type="chain" id="PRO_5037664505" description="PDZ domain-containing protein" evidence="2">
    <location>
        <begin position="19"/>
        <end position="387"/>
    </location>
</feature>
<keyword evidence="2" id="KW-0732">Signal</keyword>
<name>A0A917CD35_9GAMM</name>
<feature type="signal peptide" evidence="2">
    <location>
        <begin position="1"/>
        <end position="18"/>
    </location>
</feature>
<evidence type="ECO:0000256" key="2">
    <source>
        <dbReference type="SAM" id="SignalP"/>
    </source>
</evidence>
<evidence type="ECO:0000259" key="3">
    <source>
        <dbReference type="PROSITE" id="PS50106"/>
    </source>
</evidence>
<gene>
    <name evidence="4" type="ORF">GCM10011365_02560</name>
</gene>
<proteinExistence type="predicted"/>
<dbReference type="PANTHER" id="PTHR42837:SF2">
    <property type="entry name" value="MEMBRANE METALLOPROTEASE ARASP2, CHLOROPLASTIC-RELATED"/>
    <property type="match status" value="1"/>
</dbReference>
<organism evidence="4 5">
    <name type="scientific">Marinicella pacifica</name>
    <dbReference type="NCBI Taxonomy" id="1171543"/>
    <lineage>
        <taxon>Bacteria</taxon>
        <taxon>Pseudomonadati</taxon>
        <taxon>Pseudomonadota</taxon>
        <taxon>Gammaproteobacteria</taxon>
        <taxon>Lysobacterales</taxon>
        <taxon>Marinicellaceae</taxon>
        <taxon>Marinicella</taxon>
    </lineage>
</organism>
<dbReference type="InterPro" id="IPR036034">
    <property type="entry name" value="PDZ_sf"/>
</dbReference>
<dbReference type="EMBL" id="BMEO01000001">
    <property type="protein sequence ID" value="GGF84994.1"/>
    <property type="molecule type" value="Genomic_DNA"/>
</dbReference>
<dbReference type="GO" id="GO:0004222">
    <property type="term" value="F:metalloendopeptidase activity"/>
    <property type="evidence" value="ECO:0007669"/>
    <property type="project" value="InterPro"/>
</dbReference>
<dbReference type="AlphaFoldDB" id="A0A917CD35"/>
<accession>A0A917CD35</accession>
<dbReference type="GO" id="GO:0006508">
    <property type="term" value="P:proteolysis"/>
    <property type="evidence" value="ECO:0007669"/>
    <property type="project" value="InterPro"/>
</dbReference>
<feature type="domain" description="PDZ" evidence="3">
    <location>
        <begin position="315"/>
        <end position="363"/>
    </location>
</feature>
<feature type="domain" description="PDZ" evidence="3">
    <location>
        <begin position="157"/>
        <end position="227"/>
    </location>
</feature>
<comment type="cofactor">
    <cofactor evidence="1">
        <name>Zn(2+)</name>
        <dbReference type="ChEBI" id="CHEBI:29105"/>
    </cofactor>
</comment>
<dbReference type="SMART" id="SM00228">
    <property type="entry name" value="PDZ"/>
    <property type="match status" value="2"/>
</dbReference>
<keyword evidence="5" id="KW-1185">Reference proteome</keyword>
<evidence type="ECO:0000256" key="1">
    <source>
        <dbReference type="ARBA" id="ARBA00001947"/>
    </source>
</evidence>
<reference evidence="4" key="1">
    <citation type="journal article" date="2014" name="Int. J. Syst. Evol. Microbiol.">
        <title>Complete genome sequence of Corynebacterium casei LMG S-19264T (=DSM 44701T), isolated from a smear-ripened cheese.</title>
        <authorList>
            <consortium name="US DOE Joint Genome Institute (JGI-PGF)"/>
            <person name="Walter F."/>
            <person name="Albersmeier A."/>
            <person name="Kalinowski J."/>
            <person name="Ruckert C."/>
        </authorList>
    </citation>
    <scope>NUCLEOTIDE SEQUENCE</scope>
    <source>
        <strain evidence="4">CGMCC 1.12181</strain>
    </source>
</reference>
<dbReference type="Pfam" id="PF13180">
    <property type="entry name" value="PDZ_2"/>
    <property type="match status" value="2"/>
</dbReference>
<sequence length="387" mass="42617">MKNLIISALLLATATAWSQQNQQLDINTEIEDGQGRVIIIQDKDGKPNKIEESFEVNDDTNVDQVIADILEKHNIEAPIPPTAPAPPHHTWVKHLEDVDVEIIDDTAIITIQQDNNGSVRVIEEKLHLDDDEDLDPMIDQIMKKHGIEFDSDAKRQVIQIDRNYFNNIEIEGAYYGFMASAEEAGWQVLTVIPDSGADQAGLMEGDLIIAVDGQKTGAGGIELKNLTKQAKAGEQSKFKIIREGKTKTLKIIPQKRTLSDAVLPPIPPIPPTVGGLYEIITMDGDGIMSPHIIMRHKKLQSWLGEQHQFIAVNPGLETYFGTDKGVLIVHVDANNKLALAEGDVILSINGEQVTTPKQAVKALSALKLSDGFNIEVMRKKEKISIAS</sequence>
<dbReference type="InterPro" id="IPR004387">
    <property type="entry name" value="Pept_M50_Zn"/>
</dbReference>
<dbReference type="PROSITE" id="PS50106">
    <property type="entry name" value="PDZ"/>
    <property type="match status" value="2"/>
</dbReference>
<evidence type="ECO:0000313" key="4">
    <source>
        <dbReference type="EMBL" id="GGF84994.1"/>
    </source>
</evidence>
<dbReference type="PANTHER" id="PTHR42837">
    <property type="entry name" value="REGULATOR OF SIGMA-E PROTEASE RSEP"/>
    <property type="match status" value="1"/>
</dbReference>
<comment type="caution">
    <text evidence="4">The sequence shown here is derived from an EMBL/GenBank/DDBJ whole genome shotgun (WGS) entry which is preliminary data.</text>
</comment>
<dbReference type="Proteomes" id="UP000605253">
    <property type="component" value="Unassembled WGS sequence"/>
</dbReference>
<evidence type="ECO:0000313" key="5">
    <source>
        <dbReference type="Proteomes" id="UP000605253"/>
    </source>
</evidence>